<name>A0A284SDK3_ARMOS</name>
<proteinExistence type="predicted"/>
<dbReference type="Proteomes" id="UP000219338">
    <property type="component" value="Unassembled WGS sequence"/>
</dbReference>
<keyword evidence="2" id="KW-1185">Reference proteome</keyword>
<dbReference type="AlphaFoldDB" id="A0A284SDK3"/>
<evidence type="ECO:0000313" key="1">
    <source>
        <dbReference type="EMBL" id="SJL19087.1"/>
    </source>
</evidence>
<dbReference type="STRING" id="47428.A0A284SDK3"/>
<accession>A0A284SDK3</accession>
<reference evidence="2" key="1">
    <citation type="journal article" date="2017" name="Nat. Ecol. Evol.">
        <title>Genome expansion and lineage-specific genetic innovations in the forest pathogenic fungi Armillaria.</title>
        <authorList>
            <person name="Sipos G."/>
            <person name="Prasanna A.N."/>
            <person name="Walter M.C."/>
            <person name="O'Connor E."/>
            <person name="Balint B."/>
            <person name="Krizsan K."/>
            <person name="Kiss B."/>
            <person name="Hess J."/>
            <person name="Varga T."/>
            <person name="Slot J."/>
            <person name="Riley R."/>
            <person name="Boka B."/>
            <person name="Rigling D."/>
            <person name="Barry K."/>
            <person name="Lee J."/>
            <person name="Mihaltcheva S."/>
            <person name="LaButti K."/>
            <person name="Lipzen A."/>
            <person name="Waldron R."/>
            <person name="Moloney N.M."/>
            <person name="Sperisen C."/>
            <person name="Kredics L."/>
            <person name="Vagvoelgyi C."/>
            <person name="Patrignani A."/>
            <person name="Fitzpatrick D."/>
            <person name="Nagy I."/>
            <person name="Doyle S."/>
            <person name="Anderson J.B."/>
            <person name="Grigoriev I.V."/>
            <person name="Gueldener U."/>
            <person name="Muensterkoetter M."/>
            <person name="Nagy L.G."/>
        </authorList>
    </citation>
    <scope>NUCLEOTIDE SEQUENCE [LARGE SCALE GENOMIC DNA]</scope>
    <source>
        <strain evidence="2">C18/9</strain>
    </source>
</reference>
<gene>
    <name evidence="1" type="ORF">ARMOST_22695</name>
</gene>
<organism evidence="1 2">
    <name type="scientific">Armillaria ostoyae</name>
    <name type="common">Armillaria root rot fungus</name>
    <dbReference type="NCBI Taxonomy" id="47428"/>
    <lineage>
        <taxon>Eukaryota</taxon>
        <taxon>Fungi</taxon>
        <taxon>Dikarya</taxon>
        <taxon>Basidiomycota</taxon>
        <taxon>Agaricomycotina</taxon>
        <taxon>Agaricomycetes</taxon>
        <taxon>Agaricomycetidae</taxon>
        <taxon>Agaricales</taxon>
        <taxon>Marasmiineae</taxon>
        <taxon>Physalacriaceae</taxon>
        <taxon>Armillaria</taxon>
    </lineage>
</organism>
<protein>
    <submittedName>
        <fullName evidence="1">Uncharacterized protein</fullName>
    </submittedName>
</protein>
<evidence type="ECO:0000313" key="2">
    <source>
        <dbReference type="Proteomes" id="UP000219338"/>
    </source>
</evidence>
<sequence length="170" mass="19300">MSKDPIFGGDTGDNKIMEDKIRKFLLSRLLYLLRPSGPSGGFPGISGVLEGMRDRVSKNPVDKVVGLAYLLYTKEIPAYYETQSEEDAWTALVCVMPESIRMQMLLNYSAPGNGYKVWRESWRQVMNMPEIAMPPLSHRVDWSEEIDADWFQGLCIYSSYIEGLTEGSRC</sequence>
<dbReference type="EMBL" id="FUEG01000100">
    <property type="protein sequence ID" value="SJL19087.1"/>
    <property type="molecule type" value="Genomic_DNA"/>
</dbReference>
<dbReference type="OrthoDB" id="3041454at2759"/>